<dbReference type="Gene3D" id="3.30.40.10">
    <property type="entry name" value="Zinc/RING finger domain, C3HC4 (zinc finger)"/>
    <property type="match status" value="1"/>
</dbReference>
<keyword evidence="8" id="KW-0967">Endosome</keyword>
<dbReference type="InParanoid" id="A0A667Z809"/>
<dbReference type="GO" id="GO:0008270">
    <property type="term" value="F:zinc ion binding"/>
    <property type="evidence" value="ECO:0007669"/>
    <property type="project" value="UniProtKB-KW"/>
</dbReference>
<keyword evidence="7" id="KW-0479">Metal-binding</keyword>
<dbReference type="GO" id="GO:0072659">
    <property type="term" value="P:protein localization to plasma membrane"/>
    <property type="evidence" value="ECO:0007669"/>
    <property type="project" value="InterPro"/>
</dbReference>
<evidence type="ECO:0000256" key="6">
    <source>
        <dbReference type="ARBA" id="ARBA00022692"/>
    </source>
</evidence>
<keyword evidence="10" id="KW-0256">Endoplasmic reticulum</keyword>
<feature type="region of interest" description="Disordered" evidence="17">
    <location>
        <begin position="254"/>
        <end position="311"/>
    </location>
</feature>
<feature type="compositionally biased region" description="Acidic residues" evidence="17">
    <location>
        <begin position="283"/>
        <end position="304"/>
    </location>
</feature>
<keyword evidence="9 16" id="KW-0863">Zinc-finger</keyword>
<dbReference type="GO" id="GO:0016192">
    <property type="term" value="P:vesicle-mediated transport"/>
    <property type="evidence" value="ECO:0007669"/>
    <property type="project" value="InterPro"/>
</dbReference>
<evidence type="ECO:0000256" key="12">
    <source>
        <dbReference type="ARBA" id="ARBA00022989"/>
    </source>
</evidence>
<evidence type="ECO:0000256" key="1">
    <source>
        <dbReference type="ARBA" id="ARBA00004195"/>
    </source>
</evidence>
<dbReference type="GO" id="GO:0045773">
    <property type="term" value="P:positive regulation of axon extension"/>
    <property type="evidence" value="ECO:0007669"/>
    <property type="project" value="TreeGrafter"/>
</dbReference>
<name>A0A667Z809_9TELE</name>
<dbReference type="GO" id="GO:0071782">
    <property type="term" value="C:endoplasmic reticulum tubular network"/>
    <property type="evidence" value="ECO:0007669"/>
    <property type="project" value="TreeGrafter"/>
</dbReference>
<dbReference type="GeneTree" id="ENSGT00390000013298"/>
<evidence type="ECO:0000256" key="16">
    <source>
        <dbReference type="PROSITE-ProRule" id="PRU00091"/>
    </source>
</evidence>
<organism evidence="20 21">
    <name type="scientific">Myripristis murdjan</name>
    <name type="common">pinecone soldierfish</name>
    <dbReference type="NCBI Taxonomy" id="586833"/>
    <lineage>
        <taxon>Eukaryota</taxon>
        <taxon>Metazoa</taxon>
        <taxon>Chordata</taxon>
        <taxon>Craniata</taxon>
        <taxon>Vertebrata</taxon>
        <taxon>Euteleostomi</taxon>
        <taxon>Actinopterygii</taxon>
        <taxon>Neopterygii</taxon>
        <taxon>Teleostei</taxon>
        <taxon>Neoteleostei</taxon>
        <taxon>Acanthomorphata</taxon>
        <taxon>Holocentriformes</taxon>
        <taxon>Holocentridae</taxon>
        <taxon>Myripristis</taxon>
    </lineage>
</organism>
<dbReference type="GO" id="GO:0032584">
    <property type="term" value="C:growth cone membrane"/>
    <property type="evidence" value="ECO:0007669"/>
    <property type="project" value="UniProtKB-SubCell"/>
</dbReference>
<evidence type="ECO:0000256" key="10">
    <source>
        <dbReference type="ARBA" id="ARBA00022824"/>
    </source>
</evidence>
<evidence type="ECO:0000256" key="3">
    <source>
        <dbReference type="ARBA" id="ARBA00004477"/>
    </source>
</evidence>
<feature type="compositionally biased region" description="Polar residues" evidence="17">
    <location>
        <begin position="1"/>
        <end position="12"/>
    </location>
</feature>
<sequence>MMMPSAASQDPSQGAGERGDLMQMSSKETPGSPDASELGSPRSVPNFDLLNMVVSYKRMVLFLEPVIDAVELTRFLLGWKMPLCSLLVCVLLNIFFFTVSEVGWFLVCVLGVSVPAALGYLQDRCGGGASDAELQRRRYHAVHRRDLQTVHLTKQEAMLEVKDLLKQLDDILSSACLSAESVYKVLYWDSHSKSSRFYGGLVIVMCLLYTVPVGWVLAGLNSALFLWNRDFCRVVLDLRRLLYLGRAQASEGEKAHTELDHSSLPDRTPTPTSLEDLTPGSVEEAEEAEPDDEFKDAIEEDDDGPLGVPDYDTVSENGLLSRNEPIRAKVSKLTEKLRKRYPTASTGNCSNCSAVFSVLKKRRNCSNCGNSFCSRCCSYKVLRSCMGATAPEAQRETVFVCAACNSSLIKLQ</sequence>
<evidence type="ECO:0000256" key="14">
    <source>
        <dbReference type="ARBA" id="ARBA00023273"/>
    </source>
</evidence>
<keyword evidence="12 18" id="KW-1133">Transmembrane helix</keyword>
<evidence type="ECO:0000256" key="8">
    <source>
        <dbReference type="ARBA" id="ARBA00022753"/>
    </source>
</evidence>
<dbReference type="GO" id="GO:0055038">
    <property type="term" value="C:recycling endosome membrane"/>
    <property type="evidence" value="ECO:0007669"/>
    <property type="project" value="UniProtKB-SubCell"/>
</dbReference>
<dbReference type="FunFam" id="3.30.40.10:FF:000102">
    <property type="entry name" value="protrudin isoform X2"/>
    <property type="match status" value="1"/>
</dbReference>
<dbReference type="PROSITE" id="PS50178">
    <property type="entry name" value="ZF_FYVE"/>
    <property type="match status" value="1"/>
</dbReference>
<dbReference type="AlphaFoldDB" id="A0A667Z809"/>
<feature type="transmembrane region" description="Helical" evidence="18">
    <location>
        <begin position="77"/>
        <end position="96"/>
    </location>
</feature>
<comment type="subcellular location">
    <subcellularLocation>
        <location evidence="2">Cell projection</location>
        <location evidence="2">Growth cone membrane</location>
        <topology evidence="2">Multi-pass membrane protein</topology>
    </subcellularLocation>
    <subcellularLocation>
        <location evidence="3">Endoplasmic reticulum membrane</location>
        <topology evidence="3">Multi-pass membrane protein</topology>
    </subcellularLocation>
    <subcellularLocation>
        <location evidence="1">Recycling endosome membrane</location>
        <topology evidence="1">Multi-pass membrane protein</topology>
    </subcellularLocation>
</comment>
<dbReference type="Pfam" id="PF01363">
    <property type="entry name" value="FYVE"/>
    <property type="match status" value="1"/>
</dbReference>
<dbReference type="PANTHER" id="PTHR14543:SF1">
    <property type="entry name" value="PROTRUDIN"/>
    <property type="match status" value="1"/>
</dbReference>
<dbReference type="GO" id="GO:0005789">
    <property type="term" value="C:endoplasmic reticulum membrane"/>
    <property type="evidence" value="ECO:0007669"/>
    <property type="project" value="UniProtKB-SubCell"/>
</dbReference>
<evidence type="ECO:0000256" key="4">
    <source>
        <dbReference type="ARBA" id="ARBA00015523"/>
    </source>
</evidence>
<evidence type="ECO:0000256" key="13">
    <source>
        <dbReference type="ARBA" id="ARBA00023136"/>
    </source>
</evidence>
<dbReference type="PANTHER" id="PTHR14543">
    <property type="entry name" value="PROTRUDIN"/>
    <property type="match status" value="1"/>
</dbReference>
<evidence type="ECO:0000256" key="5">
    <source>
        <dbReference type="ARBA" id="ARBA00022475"/>
    </source>
</evidence>
<feature type="domain" description="FYVE-type" evidence="19">
    <location>
        <begin position="343"/>
        <end position="409"/>
    </location>
</feature>
<evidence type="ECO:0000256" key="9">
    <source>
        <dbReference type="ARBA" id="ARBA00022771"/>
    </source>
</evidence>
<dbReference type="GO" id="GO:0007409">
    <property type="term" value="P:axonogenesis"/>
    <property type="evidence" value="ECO:0007669"/>
    <property type="project" value="Ensembl"/>
</dbReference>
<dbReference type="SUPFAM" id="SSF57903">
    <property type="entry name" value="FYVE/PHD zinc finger"/>
    <property type="match status" value="1"/>
</dbReference>
<evidence type="ECO:0000313" key="21">
    <source>
        <dbReference type="Proteomes" id="UP000472263"/>
    </source>
</evidence>
<keyword evidence="13 18" id="KW-0472">Membrane</keyword>
<keyword evidence="6 18" id="KW-0812">Transmembrane</keyword>
<dbReference type="InterPro" id="IPR042405">
    <property type="entry name" value="Protrudin"/>
</dbReference>
<feature type="transmembrane region" description="Helical" evidence="18">
    <location>
        <begin position="197"/>
        <end position="227"/>
    </location>
</feature>
<feature type="transmembrane region" description="Helical" evidence="18">
    <location>
        <begin position="102"/>
        <end position="121"/>
    </location>
</feature>
<dbReference type="CTD" id="118813"/>
<evidence type="ECO:0000259" key="19">
    <source>
        <dbReference type="PROSITE" id="PS50178"/>
    </source>
</evidence>
<reference evidence="20" key="3">
    <citation type="submission" date="2025-09" db="UniProtKB">
        <authorList>
            <consortium name="Ensembl"/>
        </authorList>
    </citation>
    <scope>IDENTIFICATION</scope>
</reference>
<evidence type="ECO:0000256" key="18">
    <source>
        <dbReference type="SAM" id="Phobius"/>
    </source>
</evidence>
<dbReference type="Proteomes" id="UP000472263">
    <property type="component" value="Chromosome 1"/>
</dbReference>
<gene>
    <name evidence="20" type="primary">ZFYVE27</name>
    <name evidence="20" type="synonym">zfyve27</name>
</gene>
<dbReference type="CDD" id="cd15723">
    <property type="entry name" value="FYVE_protrudin"/>
    <property type="match status" value="1"/>
</dbReference>
<keyword evidence="5" id="KW-1003">Cell membrane</keyword>
<evidence type="ECO:0000256" key="7">
    <source>
        <dbReference type="ARBA" id="ARBA00022723"/>
    </source>
</evidence>
<protein>
    <recommendedName>
        <fullName evidence="4">Protrudin</fullName>
    </recommendedName>
    <alternativeName>
        <fullName evidence="15">Zinc finger FYVE domain-containing protein 27</fullName>
    </alternativeName>
</protein>
<evidence type="ECO:0000256" key="11">
    <source>
        <dbReference type="ARBA" id="ARBA00022833"/>
    </source>
</evidence>
<dbReference type="RefSeq" id="XP_029914163.1">
    <property type="nucleotide sequence ID" value="XM_030058303.1"/>
</dbReference>
<dbReference type="InterPro" id="IPR017455">
    <property type="entry name" value="Znf_FYVE-rel"/>
</dbReference>
<accession>A0A667Z809</accession>
<evidence type="ECO:0000256" key="2">
    <source>
        <dbReference type="ARBA" id="ARBA00004460"/>
    </source>
</evidence>
<dbReference type="SMART" id="SM00064">
    <property type="entry name" value="FYVE"/>
    <property type="match status" value="1"/>
</dbReference>
<feature type="compositionally biased region" description="Basic and acidic residues" evidence="17">
    <location>
        <begin position="254"/>
        <end position="264"/>
    </location>
</feature>
<evidence type="ECO:0000256" key="17">
    <source>
        <dbReference type="SAM" id="MobiDB-lite"/>
    </source>
</evidence>
<feature type="region of interest" description="Disordered" evidence="17">
    <location>
        <begin position="1"/>
        <end position="40"/>
    </location>
</feature>
<dbReference type="InterPro" id="IPR000306">
    <property type="entry name" value="Znf_FYVE"/>
</dbReference>
<keyword evidence="11" id="KW-0862">Zinc</keyword>
<evidence type="ECO:0000256" key="15">
    <source>
        <dbReference type="ARBA" id="ARBA00032025"/>
    </source>
</evidence>
<evidence type="ECO:0000313" key="20">
    <source>
        <dbReference type="Ensembl" id="ENSMMDP00005032054.1"/>
    </source>
</evidence>
<dbReference type="Ensembl" id="ENSMMDT00005032774.1">
    <property type="protein sequence ID" value="ENSMMDP00005032054.1"/>
    <property type="gene ID" value="ENSMMDG00005015119.1"/>
</dbReference>
<keyword evidence="21" id="KW-1185">Reference proteome</keyword>
<dbReference type="GO" id="GO:0048011">
    <property type="term" value="P:neurotrophin TRK receptor signaling pathway"/>
    <property type="evidence" value="ECO:0007669"/>
    <property type="project" value="TreeGrafter"/>
</dbReference>
<dbReference type="GeneID" id="115363918"/>
<reference evidence="20" key="1">
    <citation type="submission" date="2019-06" db="EMBL/GenBank/DDBJ databases">
        <authorList>
            <consortium name="Wellcome Sanger Institute Data Sharing"/>
        </authorList>
    </citation>
    <scope>NUCLEOTIDE SEQUENCE [LARGE SCALE GENOMIC DNA]</scope>
</reference>
<proteinExistence type="predicted"/>
<dbReference type="GO" id="GO:0071787">
    <property type="term" value="P:endoplasmic reticulum tubular network formation"/>
    <property type="evidence" value="ECO:0007669"/>
    <property type="project" value="InterPro"/>
</dbReference>
<dbReference type="InterPro" id="IPR011011">
    <property type="entry name" value="Znf_FYVE_PHD"/>
</dbReference>
<dbReference type="InterPro" id="IPR013083">
    <property type="entry name" value="Znf_RING/FYVE/PHD"/>
</dbReference>
<reference evidence="20" key="2">
    <citation type="submission" date="2025-08" db="UniProtKB">
        <authorList>
            <consortium name="Ensembl"/>
        </authorList>
    </citation>
    <scope>IDENTIFICATION</scope>
</reference>
<keyword evidence="14" id="KW-0966">Cell projection</keyword>